<protein>
    <submittedName>
        <fullName evidence="1">Uncharacterized protein</fullName>
    </submittedName>
</protein>
<accession>A0A8J2YNK9</accession>
<dbReference type="RefSeq" id="WP_189041162.1">
    <property type="nucleotide sequence ID" value="NZ_BMJQ01000001.1"/>
</dbReference>
<evidence type="ECO:0000313" key="1">
    <source>
        <dbReference type="EMBL" id="GGE98615.1"/>
    </source>
</evidence>
<evidence type="ECO:0000313" key="2">
    <source>
        <dbReference type="Proteomes" id="UP000646365"/>
    </source>
</evidence>
<comment type="caution">
    <text evidence="1">The sequence shown here is derived from an EMBL/GenBank/DDBJ whole genome shotgun (WGS) entry which is preliminary data.</text>
</comment>
<dbReference type="AlphaFoldDB" id="A0A8J2YNK9"/>
<dbReference type="Proteomes" id="UP000646365">
    <property type="component" value="Unassembled WGS sequence"/>
</dbReference>
<keyword evidence="2" id="KW-1185">Reference proteome</keyword>
<reference evidence="1" key="2">
    <citation type="submission" date="2020-09" db="EMBL/GenBank/DDBJ databases">
        <authorList>
            <person name="Sun Q."/>
            <person name="Zhou Y."/>
        </authorList>
    </citation>
    <scope>NUCLEOTIDE SEQUENCE</scope>
    <source>
        <strain evidence="1">CGMCC 1.15725</strain>
    </source>
</reference>
<name>A0A8J2YNK9_9PROT</name>
<sequence length="250" mass="27956">MSNLLDIAVAAHGGLERWNRIRTIGVDLSVGGALWAGKGQAGVFQDGRYEAETHTQRATLRRFGAPDYNVRFSPSRLVLETSAGKVIETRDNPRAAFAGHVNETPWDRLHAAYFNGYALWTYLMQPFLYTYPGFEVEEIEPWSESGETWRRLKVTFPRDTVSHTREQVSYVGPDGLIRRHDYAVDVLGGAFGAQYVEDYRTVEGIVVPHRRIVYPLGPDNHRVAEPVLVSIGIGKVDFGSGQFTASRSEA</sequence>
<organism evidence="1 2">
    <name type="scientific">Aliidongia dinghuensis</name>
    <dbReference type="NCBI Taxonomy" id="1867774"/>
    <lineage>
        <taxon>Bacteria</taxon>
        <taxon>Pseudomonadati</taxon>
        <taxon>Pseudomonadota</taxon>
        <taxon>Alphaproteobacteria</taxon>
        <taxon>Rhodospirillales</taxon>
        <taxon>Dongiaceae</taxon>
        <taxon>Aliidongia</taxon>
    </lineage>
</organism>
<gene>
    <name evidence="1" type="ORF">GCM10011611_00130</name>
</gene>
<dbReference type="EMBL" id="BMJQ01000001">
    <property type="protein sequence ID" value="GGE98615.1"/>
    <property type="molecule type" value="Genomic_DNA"/>
</dbReference>
<proteinExistence type="predicted"/>
<reference evidence="1" key="1">
    <citation type="journal article" date="2014" name="Int. J. Syst. Evol. Microbiol.">
        <title>Complete genome sequence of Corynebacterium casei LMG S-19264T (=DSM 44701T), isolated from a smear-ripened cheese.</title>
        <authorList>
            <consortium name="US DOE Joint Genome Institute (JGI-PGF)"/>
            <person name="Walter F."/>
            <person name="Albersmeier A."/>
            <person name="Kalinowski J."/>
            <person name="Ruckert C."/>
        </authorList>
    </citation>
    <scope>NUCLEOTIDE SEQUENCE</scope>
    <source>
        <strain evidence="1">CGMCC 1.15725</strain>
    </source>
</reference>